<organism evidence="3 4">
    <name type="scientific">Novymonas esmeraldas</name>
    <dbReference type="NCBI Taxonomy" id="1808958"/>
    <lineage>
        <taxon>Eukaryota</taxon>
        <taxon>Discoba</taxon>
        <taxon>Euglenozoa</taxon>
        <taxon>Kinetoplastea</taxon>
        <taxon>Metakinetoplastina</taxon>
        <taxon>Trypanosomatida</taxon>
        <taxon>Trypanosomatidae</taxon>
        <taxon>Novymonas</taxon>
    </lineage>
</organism>
<proteinExistence type="predicted"/>
<evidence type="ECO:0000313" key="4">
    <source>
        <dbReference type="Proteomes" id="UP001430356"/>
    </source>
</evidence>
<dbReference type="InterPro" id="IPR036322">
    <property type="entry name" value="WD40_repeat_dom_sf"/>
</dbReference>
<comment type="caution">
    <text evidence="3">The sequence shown here is derived from an EMBL/GenBank/DDBJ whole genome shotgun (WGS) entry which is preliminary data.</text>
</comment>
<evidence type="ECO:0000256" key="1">
    <source>
        <dbReference type="SAM" id="Coils"/>
    </source>
</evidence>
<keyword evidence="4" id="KW-1185">Reference proteome</keyword>
<dbReference type="SUPFAM" id="SSF50978">
    <property type="entry name" value="WD40 repeat-like"/>
    <property type="match status" value="1"/>
</dbReference>
<keyword evidence="1" id="KW-0175">Coiled coil</keyword>
<name>A0AAW0FE73_9TRYP</name>
<accession>A0AAW0FE73</accession>
<evidence type="ECO:0000313" key="3">
    <source>
        <dbReference type="EMBL" id="KAK7202214.1"/>
    </source>
</evidence>
<protein>
    <submittedName>
        <fullName evidence="3">Wd40 repeat domain-containing protein</fullName>
    </submittedName>
</protein>
<feature type="coiled-coil region" evidence="1">
    <location>
        <begin position="568"/>
        <end position="595"/>
    </location>
</feature>
<dbReference type="EMBL" id="JAECZO010000026">
    <property type="protein sequence ID" value="KAK7202214.1"/>
    <property type="molecule type" value="Genomic_DNA"/>
</dbReference>
<feature type="region of interest" description="Disordered" evidence="2">
    <location>
        <begin position="56"/>
        <end position="81"/>
    </location>
</feature>
<gene>
    <name evidence="3" type="ORF">NESM_000291700</name>
</gene>
<feature type="coiled-coil region" evidence="1">
    <location>
        <begin position="619"/>
        <end position="681"/>
    </location>
</feature>
<sequence>MFNSLECAQKACVPLPAVCRGGVVHADDYGGLWIVSGDAQEVVYCTAPEALAATAPEHGHSEAHLLPGGGAASSPSEATAAAATAPHRTAYRCGPSASGAAAASDEEGGSDDGVHSVLFFSRDACAGDSRRRDVCVVTRRGTLAFISVPQRSAPPPTVQPYQVASLGIDVCATTATVGASQCVVLCCHDGAFTEVIRVTVAAVDGPGADGVPAPAAAVGCEVDASGLFRIEGRIAAVLHDPVAHLLLTVSDGGYVDVWDVAAARDVTAAYGALSWDPHRSGSPTCALLCRDRLWVGLTSGKLLIFDMVHGGGAGGDDDAAATARPRDALLVRSHTSPITGLMAMSLGTSVWSCAAESAKVSVWDAASATLRGAFVFSEAGTAAWRVGAVQLHTSLWGVDAATGESSLLQVSQSLQDVSAALLQTRDEVQAQHRREAASRASRVCWQSTKHSLQALLFIDGVGSTGTAADATMSAAQQLAAREEGISEDDIDVLVGIHAICDGARRLCAAYQREHLDCCCRGGSAADLPLLIGECVAWHERQRRVSHEAEALLSGLRATDAEAAGMLTLEDVGEEVRHLRTRVDELQRELHHLKDIHGDGDAAGAGGGDEAAAAVMAVALQDARDALHAEQERCGSLQAQLREALAELESLTSQHAQAQQLLAAAEEDSAQLRRSLLAAKRAAEVSARDVSSVFEMESQLHKSHGVIAELSRKVDALLNEADATRESLLAFEARQTAAKEVVRRVLRTQHSIADDVGALVDHVRAATRAHTERHGASLDADVAALLSTVESAAYELEDSVEGRLRDQKAWLHTLSRELAASIT</sequence>
<dbReference type="AlphaFoldDB" id="A0AAW0FE73"/>
<evidence type="ECO:0000256" key="2">
    <source>
        <dbReference type="SAM" id="MobiDB-lite"/>
    </source>
</evidence>
<feature type="compositionally biased region" description="Low complexity" evidence="2">
    <location>
        <begin position="72"/>
        <end position="81"/>
    </location>
</feature>
<dbReference type="Gene3D" id="1.20.1170.10">
    <property type="match status" value="1"/>
</dbReference>
<dbReference type="Proteomes" id="UP001430356">
    <property type="component" value="Unassembled WGS sequence"/>
</dbReference>
<reference evidence="3 4" key="1">
    <citation type="journal article" date="2021" name="MBio">
        <title>A New Model Trypanosomatid, Novymonas esmeraldas: Genomic Perception of Its 'Candidatus Pandoraea novymonadis' Endosymbiont.</title>
        <authorList>
            <person name="Zakharova A."/>
            <person name="Saura A."/>
            <person name="Butenko A."/>
            <person name="Podesvova L."/>
            <person name="Warmusova S."/>
            <person name="Kostygov A.Y."/>
            <person name="Nenarokova A."/>
            <person name="Lukes J."/>
            <person name="Opperdoes F.R."/>
            <person name="Yurchenko V."/>
        </authorList>
    </citation>
    <scope>NUCLEOTIDE SEQUENCE [LARGE SCALE GENOMIC DNA]</scope>
    <source>
        <strain evidence="3 4">E262AT.01</strain>
    </source>
</reference>